<gene>
    <name evidence="2" type="ORF">NCTC12126_00936</name>
</gene>
<protein>
    <submittedName>
        <fullName evidence="2">Uncharacterized protein</fullName>
    </submittedName>
</protein>
<evidence type="ECO:0000313" key="2">
    <source>
        <dbReference type="EMBL" id="VFS14864.1"/>
    </source>
</evidence>
<evidence type="ECO:0000313" key="3">
    <source>
        <dbReference type="Proteomes" id="UP000351155"/>
    </source>
</evidence>
<reference evidence="2 3" key="1">
    <citation type="submission" date="2019-03" db="EMBL/GenBank/DDBJ databases">
        <authorList>
            <consortium name="Pathogen Informatics"/>
        </authorList>
    </citation>
    <scope>NUCLEOTIDE SEQUENCE [LARGE SCALE GENOMIC DNA]</scope>
    <source>
        <strain evidence="2 3">NCTC12126</strain>
    </source>
</reference>
<organism evidence="2 3">
    <name type="scientific">Enterobacter cancerogenus</name>
    <dbReference type="NCBI Taxonomy" id="69218"/>
    <lineage>
        <taxon>Bacteria</taxon>
        <taxon>Pseudomonadati</taxon>
        <taxon>Pseudomonadota</taxon>
        <taxon>Gammaproteobacteria</taxon>
        <taxon>Enterobacterales</taxon>
        <taxon>Enterobacteriaceae</taxon>
        <taxon>Enterobacter</taxon>
        <taxon>Enterobacter cloacae complex</taxon>
    </lineage>
</organism>
<name>A0A484WU39_9ENTR</name>
<accession>A0A484WU39</accession>
<evidence type="ECO:0000256" key="1">
    <source>
        <dbReference type="SAM" id="MobiDB-lite"/>
    </source>
</evidence>
<dbReference type="EMBL" id="CAADIW010000005">
    <property type="protein sequence ID" value="VFS14864.1"/>
    <property type="molecule type" value="Genomic_DNA"/>
</dbReference>
<feature type="region of interest" description="Disordered" evidence="1">
    <location>
        <begin position="1"/>
        <end position="36"/>
    </location>
</feature>
<sequence length="437" mass="48203">MYQSASRRSSQELYDERRRKREQKREYEGELNPEQNLTTHVNGSVLERITNDEGAVVSSPEGVNINPKTKELMFHNKLLEAWIAINILNEPGETGTWLDEFTNKLDRVLQALNTDTVGNQKVIFNGASKTLKEVFTATTFNPLSASSDQIGRMPQGLEGAGSVENWLSDELKARTRSGNFKRVLTKIKAISSFGTTMWQLLSSGREGNSEAVQGLLEASGLNDAHKSKAWFDEFRGKTRSSLFDDPVTRARSERMPLLNGTPVKGIYSDAATHGLGFGQVVQESRDPAETEQLQKLLAGSGAKNSQINAIPRQNAPIGDPERPYMLSEDEYREIPEAYNRFNIKNKITSHKFNHGVGINRWQPYGSYGTQANLSGFPSAGAQSGGTTDVMLALQMLSGGKIYDTQSSEAIEAITLGVGAFMNFGGYHTFSEVYPVGM</sequence>
<feature type="compositionally biased region" description="Polar residues" evidence="1">
    <location>
        <begin position="1"/>
        <end position="12"/>
    </location>
</feature>
<proteinExistence type="predicted"/>
<dbReference type="Proteomes" id="UP000351155">
    <property type="component" value="Unassembled WGS sequence"/>
</dbReference>
<dbReference type="AlphaFoldDB" id="A0A484WU39"/>